<keyword evidence="1" id="KW-0175">Coiled coil</keyword>
<feature type="region of interest" description="Disordered" evidence="2">
    <location>
        <begin position="379"/>
        <end position="421"/>
    </location>
</feature>
<organism evidence="3 4">
    <name type="scientific">Cylindrotheca closterium</name>
    <dbReference type="NCBI Taxonomy" id="2856"/>
    <lineage>
        <taxon>Eukaryota</taxon>
        <taxon>Sar</taxon>
        <taxon>Stramenopiles</taxon>
        <taxon>Ochrophyta</taxon>
        <taxon>Bacillariophyta</taxon>
        <taxon>Bacillariophyceae</taxon>
        <taxon>Bacillariophycidae</taxon>
        <taxon>Bacillariales</taxon>
        <taxon>Bacillariaceae</taxon>
        <taxon>Cylindrotheca</taxon>
    </lineage>
</organism>
<feature type="coiled-coil region" evidence="1">
    <location>
        <begin position="76"/>
        <end position="110"/>
    </location>
</feature>
<keyword evidence="4" id="KW-1185">Reference proteome</keyword>
<name>A0AAD2FQ75_9STRA</name>
<evidence type="ECO:0000313" key="4">
    <source>
        <dbReference type="Proteomes" id="UP001295423"/>
    </source>
</evidence>
<gene>
    <name evidence="3" type="ORF">CYCCA115_LOCUS11935</name>
</gene>
<comment type="caution">
    <text evidence="3">The sequence shown here is derived from an EMBL/GenBank/DDBJ whole genome shotgun (WGS) entry which is preliminary data.</text>
</comment>
<accession>A0AAD2FQ75</accession>
<evidence type="ECO:0000313" key="3">
    <source>
        <dbReference type="EMBL" id="CAJ1949119.1"/>
    </source>
</evidence>
<feature type="compositionally biased region" description="Polar residues" evidence="2">
    <location>
        <begin position="400"/>
        <end position="419"/>
    </location>
</feature>
<reference evidence="3" key="1">
    <citation type="submission" date="2023-08" db="EMBL/GenBank/DDBJ databases">
        <authorList>
            <person name="Audoor S."/>
            <person name="Bilcke G."/>
        </authorList>
    </citation>
    <scope>NUCLEOTIDE SEQUENCE</scope>
</reference>
<feature type="compositionally biased region" description="Basic residues" evidence="2">
    <location>
        <begin position="298"/>
        <end position="324"/>
    </location>
</feature>
<evidence type="ECO:0000256" key="1">
    <source>
        <dbReference type="SAM" id="Coils"/>
    </source>
</evidence>
<dbReference type="EMBL" id="CAKOGP040001758">
    <property type="protein sequence ID" value="CAJ1949119.1"/>
    <property type="molecule type" value="Genomic_DNA"/>
</dbReference>
<dbReference type="AlphaFoldDB" id="A0AAD2FQ75"/>
<proteinExistence type="predicted"/>
<evidence type="ECO:0000256" key="2">
    <source>
        <dbReference type="SAM" id="MobiDB-lite"/>
    </source>
</evidence>
<feature type="region of interest" description="Disordered" evidence="2">
    <location>
        <begin position="1"/>
        <end position="21"/>
    </location>
</feature>
<feature type="region of interest" description="Disordered" evidence="2">
    <location>
        <begin position="249"/>
        <end position="329"/>
    </location>
</feature>
<dbReference type="Proteomes" id="UP001295423">
    <property type="component" value="Unassembled WGS sequence"/>
</dbReference>
<sequence>MATMDYRNHVNMNPKSPDRKLPVQSMIITPDRTVTTTESNLSETSNNNMGLGQEVDGLITVVKHYVQASKGYSPTRREFERTMEAIEARAEEEEALARQHEAEIARREAEKAAQEVGFMGSLYSTFSFASEDPSSVQHSTTASQRGTVVHQMLKRLVVKELQSRRDKSATVIQSTVRRVLAQKRKQEMRVIAVERMRALKELESQQKYEEFSRKAAARDYERNANSSLVDDEEVAGEIKTSKFSKMKTALKTLKKNKKAKSKNKKTVSKAPLLPSMPESSPHGGEDANDMPIQENSSRKNKFWNKVKKLKVKRNKKKKKKRRSLRYPSRNAPILDGIVEEGEEPAGVFEPAPAPEPRRMTVTITTTDDSIPTPEAEAEALEYHRQRSRGRGVPEDAATEAASSYQSHGDPSTMRSSLPSGNHFGGSGNWNSFVLADDATSMTSGRTRPLLDSWFNGFMFDKETLRECDDDAIEEMVELAFTDRELQNDLKIIPEMNWTEDDWADTKESLFRCSQDHIEEVTYQTKRFVSNEVTL</sequence>
<protein>
    <submittedName>
        <fullName evidence="3">Uncharacterized protein</fullName>
    </submittedName>
</protein>
<feature type="compositionally biased region" description="Basic residues" evidence="2">
    <location>
        <begin position="252"/>
        <end position="267"/>
    </location>
</feature>